<gene>
    <name evidence="6" type="ORF">PEVE_00004574</name>
</gene>
<dbReference type="InterPro" id="IPR036397">
    <property type="entry name" value="RNaseH_sf"/>
</dbReference>
<feature type="transmembrane region" description="Helical" evidence="4">
    <location>
        <begin position="219"/>
        <end position="238"/>
    </location>
</feature>
<evidence type="ECO:0000256" key="1">
    <source>
        <dbReference type="ARBA" id="ARBA00022722"/>
    </source>
</evidence>
<dbReference type="SUPFAM" id="SSF53098">
    <property type="entry name" value="Ribonuclease H-like"/>
    <property type="match status" value="1"/>
</dbReference>
<dbReference type="InterPro" id="IPR002562">
    <property type="entry name" value="3'-5'_exonuclease_dom"/>
</dbReference>
<keyword evidence="2" id="KW-0378">Hydrolase</keyword>
<dbReference type="Pfam" id="PF01612">
    <property type="entry name" value="DNA_pol_A_exo1"/>
    <property type="match status" value="1"/>
</dbReference>
<evidence type="ECO:0000313" key="6">
    <source>
        <dbReference type="EMBL" id="CAH3163409.1"/>
    </source>
</evidence>
<dbReference type="Gene3D" id="3.30.420.10">
    <property type="entry name" value="Ribonuclease H-like superfamily/Ribonuclease H"/>
    <property type="match status" value="1"/>
</dbReference>
<keyword evidence="4" id="KW-0812">Transmembrane</keyword>
<keyword evidence="7" id="KW-1185">Reference proteome</keyword>
<reference evidence="6 7" key="1">
    <citation type="submission" date="2022-05" db="EMBL/GenBank/DDBJ databases">
        <authorList>
            <consortium name="Genoscope - CEA"/>
            <person name="William W."/>
        </authorList>
    </citation>
    <scope>NUCLEOTIDE SEQUENCE [LARGE SCALE GENOMIC DNA]</scope>
</reference>
<dbReference type="EMBL" id="CALNXI010001287">
    <property type="protein sequence ID" value="CAH3163409.1"/>
    <property type="molecule type" value="Genomic_DNA"/>
</dbReference>
<evidence type="ECO:0000256" key="4">
    <source>
        <dbReference type="SAM" id="Phobius"/>
    </source>
</evidence>
<protein>
    <recommendedName>
        <fullName evidence="5">3'-5' exonuclease domain-containing protein</fullName>
    </recommendedName>
</protein>
<evidence type="ECO:0000313" key="7">
    <source>
        <dbReference type="Proteomes" id="UP001159427"/>
    </source>
</evidence>
<comment type="caution">
    <text evidence="6">The sequence shown here is derived from an EMBL/GenBank/DDBJ whole genome shotgun (WGS) entry which is preliminary data.</text>
</comment>
<dbReference type="PANTHER" id="PTHR13620:SF113">
    <property type="entry name" value="C2H2-TYPE DOMAIN-CONTAINING PROTEIN"/>
    <property type="match status" value="1"/>
</dbReference>
<keyword evidence="4" id="KW-0472">Membrane</keyword>
<evidence type="ECO:0000256" key="3">
    <source>
        <dbReference type="ARBA" id="ARBA00022839"/>
    </source>
</evidence>
<dbReference type="Proteomes" id="UP001159427">
    <property type="component" value="Unassembled WGS sequence"/>
</dbReference>
<feature type="domain" description="3'-5' exonuclease" evidence="5">
    <location>
        <begin position="19"/>
        <end position="202"/>
    </location>
</feature>
<accession>A0ABN8QGW6</accession>
<organism evidence="6 7">
    <name type="scientific">Porites evermanni</name>
    <dbReference type="NCBI Taxonomy" id="104178"/>
    <lineage>
        <taxon>Eukaryota</taxon>
        <taxon>Metazoa</taxon>
        <taxon>Cnidaria</taxon>
        <taxon>Anthozoa</taxon>
        <taxon>Hexacorallia</taxon>
        <taxon>Scleractinia</taxon>
        <taxon>Fungiina</taxon>
        <taxon>Poritidae</taxon>
        <taxon>Porites</taxon>
    </lineage>
</organism>
<keyword evidence="1" id="KW-0540">Nuclease</keyword>
<keyword evidence="4" id="KW-1133">Transmembrane helix</keyword>
<evidence type="ECO:0000256" key="2">
    <source>
        <dbReference type="ARBA" id="ARBA00022801"/>
    </source>
</evidence>
<evidence type="ECO:0000259" key="5">
    <source>
        <dbReference type="SMART" id="SM00474"/>
    </source>
</evidence>
<keyword evidence="3" id="KW-0269">Exonuclease</keyword>
<proteinExistence type="predicted"/>
<dbReference type="PANTHER" id="PTHR13620">
    <property type="entry name" value="3-5 EXONUCLEASE"/>
    <property type="match status" value="1"/>
</dbReference>
<dbReference type="InterPro" id="IPR012337">
    <property type="entry name" value="RNaseH-like_sf"/>
</dbReference>
<sequence length="241" mass="27895">MTLTTKRYKLSYPLLAQGVKVVYTTDALEAEKWLKYNVIDCPTQVSAVGFDIEWKPQFVSKKYGGTENETAVVQLAVENSCLVLHVYYMDRLPKSLKLVLRDKDILKVGSDIQKDGSKLKRDLGLVLEGLADIQLMAKKIDPSMRKTGLKALAQTFLGIELNKKTAKSNWEKYPLTFTQIEYAALDAWIGLKIFQEMKRHPKNYEEIKFINEEGRKSRFWLFVMFIFFSYILFCVIVRPRT</sequence>
<dbReference type="InterPro" id="IPR051132">
    <property type="entry name" value="3-5_Exonuclease_domain"/>
</dbReference>
<dbReference type="CDD" id="cd06141">
    <property type="entry name" value="WRN_exo"/>
    <property type="match status" value="1"/>
</dbReference>
<dbReference type="SMART" id="SM00474">
    <property type="entry name" value="35EXOc"/>
    <property type="match status" value="1"/>
</dbReference>
<name>A0ABN8QGW6_9CNID</name>